<comment type="pathway">
    <text evidence="9">Cofactor biosynthesis; coenzyme A biosynthesis; CoA from (R)-pantothenate: step 4/5.</text>
</comment>
<comment type="caution">
    <text evidence="9">Lacks conserved residue(s) required for the propagation of feature annotation.</text>
</comment>
<comment type="function">
    <text evidence="9">Reversibly transfers an adenylyl group from ATP to 4'-phosphopantetheine, yielding dephospho-CoA (dPCoA) and pyrophosphate.</text>
</comment>
<feature type="binding site" evidence="9">
    <location>
        <position position="382"/>
    </location>
    <ligand>
        <name>ATP</name>
        <dbReference type="ChEBI" id="CHEBI:30616"/>
    </ligand>
</feature>
<comment type="subunit">
    <text evidence="9">Homohexamer.</text>
</comment>
<evidence type="ECO:0000313" key="12">
    <source>
        <dbReference type="EMBL" id="EKE28223.1"/>
    </source>
</evidence>
<dbReference type="EC" id="2.7.7.3" evidence="9"/>
<comment type="caution">
    <text evidence="12">The sequence shown here is derived from an EMBL/GenBank/DDBJ whole genome shotgun (WGS) entry which is preliminary data.</text>
</comment>
<dbReference type="SUPFAM" id="SSF56281">
    <property type="entry name" value="Metallo-hydrolase/oxidoreductase"/>
    <property type="match status" value="1"/>
</dbReference>
<keyword evidence="10" id="KW-0418">Kinase</keyword>
<evidence type="ECO:0000256" key="7">
    <source>
        <dbReference type="ARBA" id="ARBA00022993"/>
    </source>
</evidence>
<feature type="binding site" evidence="9">
    <location>
        <position position="297"/>
    </location>
    <ligand>
        <name>ATP</name>
        <dbReference type="ChEBI" id="CHEBI:30616"/>
    </ligand>
</feature>
<dbReference type="PRINTS" id="PR01020">
    <property type="entry name" value="LPSBIOSNTHSS"/>
</dbReference>
<accession>K2FZ47</accession>
<dbReference type="EC" id="2.7.1.24" evidence="10"/>
<dbReference type="AlphaFoldDB" id="K2FZ47"/>
<dbReference type="Gene3D" id="3.60.15.10">
    <property type="entry name" value="Ribonuclease Z/Hydroxyacylglutathione hydrolase-like"/>
    <property type="match status" value="1"/>
</dbReference>
<dbReference type="GO" id="GO:0015937">
    <property type="term" value="P:coenzyme A biosynthetic process"/>
    <property type="evidence" value="ECO:0007669"/>
    <property type="project" value="UniProtKB-UniRule"/>
</dbReference>
<proteinExistence type="inferred from homology"/>
<comment type="pathway">
    <text evidence="10">Cofactor biosynthesis; coenzyme A biosynthesis; CoA from (R)-pantothenate: step 5/5.</text>
</comment>
<sequence length="667" mass="78531">MSNIFTYWIHEQFSPLAEHSESLSVVENNWKTLVIDCPDRSVCSLINDNKISSGSPMSHIDYLLITHLDSDHISGLAKILWYKQFWEGTKLNLIAHPNIKEYLWRTLEWWFSQDRTKNTVSAKSFEDYVNFVPLKYGELIILPWFWQIEAYSKTTRHSPNMDVLAIKVYDDGSNNIANFSWDTAFDPELIDFLSSGDWPIIHEAGAYVEEWSHSHTSVKELIENVSRDIQERIYLNHIPAQREQQIRDVIKSKNSPIRLAEDFYADNVKESILKVKNSVMFNEVLYPGSFDPFTTWHVSVIRKQLKTSKGDMVTVLVAINPDKKWTFTTEEKVFLIEKSLPEDIRNKVKVVTYAWVVADYQYLHNISTVIKWLRDSKDLSYELEIAEASTRFSGEVNTIFLPQTDNTLSNVSSSYLKKLVFYWWDVRGFADPMIIEALRMKFTNKWIVWVTWSIGSGKTTFCNNLVEESSKNELKVHYINMDQLGREIHTRTDFPLFARIRKKIADKFWYWALNADGTTNRQKLWEFVFSSKQRLDGLMDIMLEPMLFLLRGKLEKLDSWDWIVLVEWAILTERKLTYLFDENMIDISIPQDLQYQRVGKRDNLTIEQIGRRLSTQLSNEDRADVISRNQSNSYDRLYMKIDGDNYNAIDEYSKLLSEFKRRKHIIR</sequence>
<dbReference type="HAMAP" id="MF_00376">
    <property type="entry name" value="Dephospho_CoA_kinase"/>
    <property type="match status" value="1"/>
</dbReference>
<evidence type="ECO:0000259" key="11">
    <source>
        <dbReference type="Pfam" id="PF01467"/>
    </source>
</evidence>
<feature type="domain" description="Cytidyltransferase-like" evidence="11">
    <location>
        <begin position="285"/>
        <end position="418"/>
    </location>
</feature>
<comment type="cofactor">
    <cofactor evidence="9">
        <name>Mg(2+)</name>
        <dbReference type="ChEBI" id="CHEBI:18420"/>
    </cofactor>
</comment>
<dbReference type="InterPro" id="IPR014729">
    <property type="entry name" value="Rossmann-like_a/b/a_fold"/>
</dbReference>
<dbReference type="GO" id="GO:0005737">
    <property type="term" value="C:cytoplasm"/>
    <property type="evidence" value="ECO:0007669"/>
    <property type="project" value="UniProtKB-SubCell"/>
</dbReference>
<keyword evidence="7 9" id="KW-0173">Coenzyme A biosynthesis</keyword>
<comment type="subcellular location">
    <subcellularLocation>
        <location evidence="9">Cytoplasm</location>
    </subcellularLocation>
</comment>
<feature type="binding site" evidence="9">
    <location>
        <position position="371"/>
    </location>
    <ligand>
        <name>substrate</name>
    </ligand>
</feature>
<name>K2FZ47_9BACT</name>
<keyword evidence="4 9" id="KW-0547">Nucleotide-binding</keyword>
<dbReference type="InterPro" id="IPR036866">
    <property type="entry name" value="RibonucZ/Hydroxyglut_hydro"/>
</dbReference>
<evidence type="ECO:0000256" key="6">
    <source>
        <dbReference type="ARBA" id="ARBA00022842"/>
    </source>
</evidence>
<dbReference type="PROSITE" id="PS51219">
    <property type="entry name" value="DPCK"/>
    <property type="match status" value="1"/>
</dbReference>
<evidence type="ECO:0000256" key="5">
    <source>
        <dbReference type="ARBA" id="ARBA00022840"/>
    </source>
</evidence>
<gene>
    <name evidence="10" type="primary">coaE</name>
    <name evidence="9" type="synonym">coaD</name>
    <name evidence="12" type="ORF">ACD_3C00086G0067</name>
</gene>
<keyword evidence="5 9" id="KW-0067">ATP-binding</keyword>
<dbReference type="InterPro" id="IPR004821">
    <property type="entry name" value="Cyt_trans-like"/>
</dbReference>
<feature type="binding site" evidence="9">
    <location>
        <position position="357"/>
    </location>
    <ligand>
        <name>substrate</name>
    </ligand>
</feature>
<comment type="catalytic activity">
    <reaction evidence="10">
        <text>3'-dephospho-CoA + ATP = ADP + CoA + H(+)</text>
        <dbReference type="Rhea" id="RHEA:18245"/>
        <dbReference type="ChEBI" id="CHEBI:15378"/>
        <dbReference type="ChEBI" id="CHEBI:30616"/>
        <dbReference type="ChEBI" id="CHEBI:57287"/>
        <dbReference type="ChEBI" id="CHEBI:57328"/>
        <dbReference type="ChEBI" id="CHEBI:456216"/>
        <dbReference type="EC" id="2.7.1.24"/>
    </reaction>
</comment>
<feature type="binding site" evidence="10">
    <location>
        <begin position="455"/>
        <end position="460"/>
    </location>
    <ligand>
        <name>ATP</name>
        <dbReference type="ChEBI" id="CHEBI:30616"/>
    </ligand>
</feature>
<dbReference type="PANTHER" id="PTHR21342:SF1">
    <property type="entry name" value="PHOSPHOPANTETHEINE ADENYLYLTRANSFERASE"/>
    <property type="match status" value="1"/>
</dbReference>
<dbReference type="InterPro" id="IPR001980">
    <property type="entry name" value="PPAT"/>
</dbReference>
<comment type="similarity">
    <text evidence="9">Belongs to the bacterial CoaD family.</text>
</comment>
<organism evidence="12">
    <name type="scientific">uncultured bacterium</name>
    <name type="common">gcode 4</name>
    <dbReference type="NCBI Taxonomy" id="1234023"/>
    <lineage>
        <taxon>Bacteria</taxon>
        <taxon>environmental samples</taxon>
    </lineage>
</organism>
<dbReference type="InterPro" id="IPR027417">
    <property type="entry name" value="P-loop_NTPase"/>
</dbReference>
<keyword evidence="2 9" id="KW-0808">Transferase</keyword>
<dbReference type="GO" id="GO:0004595">
    <property type="term" value="F:pantetheine-phosphate adenylyltransferase activity"/>
    <property type="evidence" value="ECO:0007669"/>
    <property type="project" value="UniProtKB-UniRule"/>
</dbReference>
<dbReference type="HAMAP" id="MF_00151">
    <property type="entry name" value="PPAT_bact"/>
    <property type="match status" value="1"/>
</dbReference>
<evidence type="ECO:0000256" key="4">
    <source>
        <dbReference type="ARBA" id="ARBA00022741"/>
    </source>
</evidence>
<dbReference type="InterPro" id="IPR001977">
    <property type="entry name" value="Depp_CoAkinase"/>
</dbReference>
<dbReference type="EMBL" id="AMFJ01000360">
    <property type="protein sequence ID" value="EKE28223.1"/>
    <property type="molecule type" value="Genomic_DNA"/>
</dbReference>
<dbReference type="Pfam" id="PF23023">
    <property type="entry name" value="Anti-Pycsar_Apyc1"/>
    <property type="match status" value="1"/>
</dbReference>
<comment type="function">
    <text evidence="10">Catalyzes the phosphorylation of the 3'-hydroxyl group of dephosphocoenzyme A to form coenzyme A.</text>
</comment>
<evidence type="ECO:0000256" key="2">
    <source>
        <dbReference type="ARBA" id="ARBA00022679"/>
    </source>
</evidence>
<dbReference type="SUPFAM" id="SSF52540">
    <property type="entry name" value="P-loop containing nucleoside triphosphate hydrolases"/>
    <property type="match status" value="1"/>
</dbReference>
<dbReference type="GO" id="GO:0005524">
    <property type="term" value="F:ATP binding"/>
    <property type="evidence" value="ECO:0007669"/>
    <property type="project" value="UniProtKB-UniRule"/>
</dbReference>
<keyword evidence="3 9" id="KW-0548">Nucleotidyltransferase</keyword>
<keyword evidence="1 9" id="KW-0963">Cytoplasm</keyword>
<feature type="binding site" evidence="9">
    <location>
        <begin position="408"/>
        <end position="414"/>
    </location>
    <ligand>
        <name>ATP</name>
        <dbReference type="ChEBI" id="CHEBI:30616"/>
    </ligand>
</feature>
<dbReference type="Gene3D" id="3.40.50.300">
    <property type="entry name" value="P-loop containing nucleotide triphosphate hydrolases"/>
    <property type="match status" value="1"/>
</dbReference>
<evidence type="ECO:0000256" key="9">
    <source>
        <dbReference type="HAMAP-Rule" id="MF_00151"/>
    </source>
</evidence>
<feature type="binding site" evidence="9">
    <location>
        <position position="323"/>
    </location>
    <ligand>
        <name>substrate</name>
    </ligand>
</feature>
<feature type="binding site" evidence="9">
    <location>
        <begin position="289"/>
        <end position="290"/>
    </location>
    <ligand>
        <name>ATP</name>
        <dbReference type="ChEBI" id="CHEBI:30616"/>
    </ligand>
</feature>
<reference evidence="12" key="1">
    <citation type="journal article" date="2012" name="Science">
        <title>Fermentation, hydrogen, and sulfur metabolism in multiple uncultivated bacterial phyla.</title>
        <authorList>
            <person name="Wrighton K.C."/>
            <person name="Thomas B.C."/>
            <person name="Sharon I."/>
            <person name="Miller C.S."/>
            <person name="Castelle C.J."/>
            <person name="VerBerkmoes N.C."/>
            <person name="Wilkins M.J."/>
            <person name="Hettich R.L."/>
            <person name="Lipton M.S."/>
            <person name="Williams K.H."/>
            <person name="Long P.E."/>
            <person name="Banfield J.F."/>
        </authorList>
    </citation>
    <scope>NUCLEOTIDE SEQUENCE [LARGE SCALE GENOMIC DNA]</scope>
</reference>
<evidence type="ECO:0000256" key="10">
    <source>
        <dbReference type="HAMAP-Rule" id="MF_00376"/>
    </source>
</evidence>
<keyword evidence="6 9" id="KW-0460">Magnesium</keyword>
<dbReference type="UniPathway" id="UPA00241">
    <property type="reaction ID" value="UER00355"/>
</dbReference>
<dbReference type="Pfam" id="PF01467">
    <property type="entry name" value="CTP_transf_like"/>
    <property type="match status" value="1"/>
</dbReference>
<dbReference type="Pfam" id="PF01121">
    <property type="entry name" value="CoaE"/>
    <property type="match status" value="1"/>
</dbReference>
<comment type="catalytic activity">
    <reaction evidence="8 9">
        <text>(R)-4'-phosphopantetheine + ATP + H(+) = 3'-dephospho-CoA + diphosphate</text>
        <dbReference type="Rhea" id="RHEA:19801"/>
        <dbReference type="ChEBI" id="CHEBI:15378"/>
        <dbReference type="ChEBI" id="CHEBI:30616"/>
        <dbReference type="ChEBI" id="CHEBI:33019"/>
        <dbReference type="ChEBI" id="CHEBI:57328"/>
        <dbReference type="ChEBI" id="CHEBI:61723"/>
        <dbReference type="EC" id="2.7.7.3"/>
    </reaction>
</comment>
<feature type="binding site" evidence="9">
    <location>
        <position position="289"/>
    </location>
    <ligand>
        <name>substrate</name>
    </ligand>
</feature>
<feature type="site" description="Transition state stabilizer" evidence="9">
    <location>
        <position position="297"/>
    </location>
</feature>
<dbReference type="SUPFAM" id="SSF52374">
    <property type="entry name" value="Nucleotidylyl transferase"/>
    <property type="match status" value="1"/>
</dbReference>
<evidence type="ECO:0000256" key="8">
    <source>
        <dbReference type="ARBA" id="ARBA00029346"/>
    </source>
</evidence>
<evidence type="ECO:0000256" key="1">
    <source>
        <dbReference type="ARBA" id="ARBA00022490"/>
    </source>
</evidence>
<dbReference type="Gene3D" id="3.40.50.620">
    <property type="entry name" value="HUPs"/>
    <property type="match status" value="1"/>
</dbReference>
<protein>
    <recommendedName>
        <fullName evidence="9 10">Multifunctional fusion protein</fullName>
    </recommendedName>
    <domain>
        <recommendedName>
            <fullName evidence="9">Phosphopantetheine adenylyltransferase</fullName>
            <ecNumber evidence="9">2.7.7.3</ecNumber>
        </recommendedName>
        <alternativeName>
            <fullName evidence="9">Dephospho-CoA pyrophosphorylase</fullName>
        </alternativeName>
        <alternativeName>
            <fullName evidence="9">Pantetheine-phosphate adenylyltransferase</fullName>
            <shortName evidence="9">PPAT</shortName>
        </alternativeName>
    </domain>
    <domain>
        <recommendedName>
            <fullName evidence="10">Dephospho-CoA kinase</fullName>
            <ecNumber evidence="10">2.7.1.24</ecNumber>
        </recommendedName>
        <alternativeName>
            <fullName evidence="10">Dephosphocoenzyme A kinase</fullName>
        </alternativeName>
    </domain>
</protein>
<dbReference type="CDD" id="cd02022">
    <property type="entry name" value="DPCK"/>
    <property type="match status" value="1"/>
</dbReference>
<evidence type="ECO:0000256" key="3">
    <source>
        <dbReference type="ARBA" id="ARBA00022695"/>
    </source>
</evidence>
<comment type="similarity">
    <text evidence="10">Belongs to the CoaE family.</text>
</comment>
<dbReference type="PANTHER" id="PTHR21342">
    <property type="entry name" value="PHOSPHOPANTETHEINE ADENYLYLTRANSFERASE"/>
    <property type="match status" value="1"/>
</dbReference>
<dbReference type="GO" id="GO:0004140">
    <property type="term" value="F:dephospho-CoA kinase activity"/>
    <property type="evidence" value="ECO:0007669"/>
    <property type="project" value="UniProtKB-UniRule"/>
</dbReference>